<name>A0A2Z7BYH6_9LAMI</name>
<protein>
    <submittedName>
        <fullName evidence="1">Uncharacterized protein</fullName>
    </submittedName>
</protein>
<dbReference type="AlphaFoldDB" id="A0A2Z7BYH6"/>
<dbReference type="Proteomes" id="UP000250235">
    <property type="component" value="Unassembled WGS sequence"/>
</dbReference>
<accession>A0A2Z7BYH6</accession>
<organism evidence="1 2">
    <name type="scientific">Dorcoceras hygrometricum</name>
    <dbReference type="NCBI Taxonomy" id="472368"/>
    <lineage>
        <taxon>Eukaryota</taxon>
        <taxon>Viridiplantae</taxon>
        <taxon>Streptophyta</taxon>
        <taxon>Embryophyta</taxon>
        <taxon>Tracheophyta</taxon>
        <taxon>Spermatophyta</taxon>
        <taxon>Magnoliopsida</taxon>
        <taxon>eudicotyledons</taxon>
        <taxon>Gunneridae</taxon>
        <taxon>Pentapetalae</taxon>
        <taxon>asterids</taxon>
        <taxon>lamiids</taxon>
        <taxon>Lamiales</taxon>
        <taxon>Gesneriaceae</taxon>
        <taxon>Didymocarpoideae</taxon>
        <taxon>Trichosporeae</taxon>
        <taxon>Loxocarpinae</taxon>
        <taxon>Dorcoceras</taxon>
    </lineage>
</organism>
<proteinExistence type="predicted"/>
<evidence type="ECO:0000313" key="1">
    <source>
        <dbReference type="EMBL" id="KZV39641.1"/>
    </source>
</evidence>
<dbReference type="EMBL" id="KV000906">
    <property type="protein sequence ID" value="KZV39641.1"/>
    <property type="molecule type" value="Genomic_DNA"/>
</dbReference>
<sequence length="246" mass="27673">MVFSRKHNRPPSSRPRVSLSMVGVQRHEDHGFFRIVDFNSGPDINYTYSYTSILRLGLTVGDTPDALCYHHGTRGLSRAPQTRSTLPRSGGFPKTRSEIRFCPRPHCQVGNVSRGKCHDAMKSPTHNVFPYLNNPGTIHISLFRQEDPEDYIKKKHLPPASARRSRAPDVVVLARRLRYFGYITIQSIDFSGAAAIAAQISIESEQYRDSPLATSEDKELSVVPHIPITLDGQPIPLFKMLSTYPM</sequence>
<reference evidence="1 2" key="1">
    <citation type="journal article" date="2015" name="Proc. Natl. Acad. Sci. U.S.A.">
        <title>The resurrection genome of Boea hygrometrica: A blueprint for survival of dehydration.</title>
        <authorList>
            <person name="Xiao L."/>
            <person name="Yang G."/>
            <person name="Zhang L."/>
            <person name="Yang X."/>
            <person name="Zhao S."/>
            <person name="Ji Z."/>
            <person name="Zhou Q."/>
            <person name="Hu M."/>
            <person name="Wang Y."/>
            <person name="Chen M."/>
            <person name="Xu Y."/>
            <person name="Jin H."/>
            <person name="Xiao X."/>
            <person name="Hu G."/>
            <person name="Bao F."/>
            <person name="Hu Y."/>
            <person name="Wan P."/>
            <person name="Li L."/>
            <person name="Deng X."/>
            <person name="Kuang T."/>
            <person name="Xiang C."/>
            <person name="Zhu J.K."/>
            <person name="Oliver M.J."/>
            <person name="He Y."/>
        </authorList>
    </citation>
    <scope>NUCLEOTIDE SEQUENCE [LARGE SCALE GENOMIC DNA]</scope>
    <source>
        <strain evidence="2">cv. XS01</strain>
    </source>
</reference>
<evidence type="ECO:0000313" key="2">
    <source>
        <dbReference type="Proteomes" id="UP000250235"/>
    </source>
</evidence>
<keyword evidence="2" id="KW-1185">Reference proteome</keyword>
<gene>
    <name evidence="1" type="ORF">F511_32953</name>
</gene>